<dbReference type="PANTHER" id="PTHR36932:SF1">
    <property type="entry name" value="CAPSULAR POLYSACCHARIDE BIOSYNTHESIS PROTEIN"/>
    <property type="match status" value="1"/>
</dbReference>
<sequence>MKNKSLLISLADRYNGFSPYPILDKINRSQWLSMRELELIQLSSLRGLLSHVVQSVPFYRDYFKEQGLTCEDFKSLGDLDKLPIIDKACINSQLDRFVSVSARNPKVWLKTTGSTGVPFKFVRTRLAQSYKIASRLRFRNWYGVGRCDRLLNVSGIPPQEHGVVQDLVHYLHYKATSKHEIYASEITDDNITDVAKSIDLLSPKVIMGYPSGIASLAIKLKNSRLDIHKPLAIFTNSESLNPLQRKQIEDTFGVIPRSDYVATEGAIAHECPCGGLHVDMEECIVEIVNQDENGVGDVVLTFLHTFDFPLIRYKIGDRAKWDLTPCACGRGLKKISSLLGRSADVIKLPNGKEYSAANINMRIANYDFICKVEQYQIVQKDKANILLKLVLLDKKDVSTPYLFKEELSKIFEGCMISLDLDGELIRGKGGKLRTVIGL</sequence>
<evidence type="ECO:0000313" key="1">
    <source>
        <dbReference type="EMBL" id="OUP13572.1"/>
    </source>
</evidence>
<dbReference type="RefSeq" id="WP_087347152.1">
    <property type="nucleotide sequence ID" value="NZ_NFJX01000037.1"/>
</dbReference>
<proteinExistence type="predicted"/>
<dbReference type="InterPro" id="IPR053158">
    <property type="entry name" value="CapK_Type1_Caps_Biosynth"/>
</dbReference>
<dbReference type="SUPFAM" id="SSF56801">
    <property type="entry name" value="Acetyl-CoA synthetase-like"/>
    <property type="match status" value="1"/>
</dbReference>
<dbReference type="Proteomes" id="UP000195950">
    <property type="component" value="Unassembled WGS sequence"/>
</dbReference>
<dbReference type="Gene3D" id="3.40.50.12780">
    <property type="entry name" value="N-terminal domain of ligase-like"/>
    <property type="match status" value="1"/>
</dbReference>
<name>A0A1Y4I9W3_PARDI</name>
<evidence type="ECO:0008006" key="3">
    <source>
        <dbReference type="Google" id="ProtNLM"/>
    </source>
</evidence>
<organism evidence="1 2">
    <name type="scientific">Parabacteroides distasonis</name>
    <dbReference type="NCBI Taxonomy" id="823"/>
    <lineage>
        <taxon>Bacteria</taxon>
        <taxon>Pseudomonadati</taxon>
        <taxon>Bacteroidota</taxon>
        <taxon>Bacteroidia</taxon>
        <taxon>Bacteroidales</taxon>
        <taxon>Tannerellaceae</taxon>
        <taxon>Parabacteroides</taxon>
    </lineage>
</organism>
<comment type="caution">
    <text evidence="1">The sequence shown here is derived from an EMBL/GenBank/DDBJ whole genome shotgun (WGS) entry which is preliminary data.</text>
</comment>
<dbReference type="PANTHER" id="PTHR36932">
    <property type="entry name" value="CAPSULAR POLYSACCHARIDE BIOSYNTHESIS PROTEIN"/>
    <property type="match status" value="1"/>
</dbReference>
<dbReference type="EMBL" id="NFJX01000037">
    <property type="protein sequence ID" value="OUP13572.1"/>
    <property type="molecule type" value="Genomic_DNA"/>
</dbReference>
<accession>A0A1Y4I9W3</accession>
<dbReference type="AlphaFoldDB" id="A0A1Y4I9W3"/>
<reference evidence="2" key="1">
    <citation type="submission" date="2017-04" db="EMBL/GenBank/DDBJ databases">
        <title>Function of individual gut microbiota members based on whole genome sequencing of pure cultures obtained from chicken caecum.</title>
        <authorList>
            <person name="Medvecky M."/>
            <person name="Cejkova D."/>
            <person name="Polansky O."/>
            <person name="Karasova D."/>
            <person name="Kubasova T."/>
            <person name="Cizek A."/>
            <person name="Rychlik I."/>
        </authorList>
    </citation>
    <scope>NUCLEOTIDE SEQUENCE [LARGE SCALE GENOMIC DNA]</scope>
    <source>
        <strain evidence="2">An199</strain>
    </source>
</reference>
<gene>
    <name evidence="1" type="ORF">B5F32_20915</name>
</gene>
<dbReference type="InterPro" id="IPR042099">
    <property type="entry name" value="ANL_N_sf"/>
</dbReference>
<evidence type="ECO:0000313" key="2">
    <source>
        <dbReference type="Proteomes" id="UP000195950"/>
    </source>
</evidence>
<protein>
    <recommendedName>
        <fullName evidence="3">Phenylacetate--CoA ligase family protein</fullName>
    </recommendedName>
</protein>